<evidence type="ECO:0000256" key="2">
    <source>
        <dbReference type="ARBA" id="ARBA00011262"/>
    </source>
</evidence>
<evidence type="ECO:0000256" key="4">
    <source>
        <dbReference type="ARBA" id="ARBA00022475"/>
    </source>
</evidence>
<keyword evidence="6 11" id="KW-0812">Transmembrane</keyword>
<feature type="transmembrane region" description="Helical" evidence="11">
    <location>
        <begin position="41"/>
        <end position="60"/>
    </location>
</feature>
<dbReference type="OrthoDB" id="9784538at2"/>
<dbReference type="GO" id="GO:0022857">
    <property type="term" value="F:transmembrane transporter activity"/>
    <property type="evidence" value="ECO:0007669"/>
    <property type="project" value="InterPro"/>
</dbReference>
<dbReference type="PATRIC" id="fig|1408254.3.peg.1554"/>
<evidence type="ECO:0000256" key="3">
    <source>
        <dbReference type="ARBA" id="ARBA00022448"/>
    </source>
</evidence>
<evidence type="ECO:0000256" key="11">
    <source>
        <dbReference type="SAM" id="Phobius"/>
    </source>
</evidence>
<keyword evidence="3" id="KW-0813">Transport</keyword>
<dbReference type="InterPro" id="IPR001851">
    <property type="entry name" value="ABC_transp_permease"/>
</dbReference>
<dbReference type="GO" id="GO:0005886">
    <property type="term" value="C:plasma membrane"/>
    <property type="evidence" value="ECO:0007669"/>
    <property type="project" value="UniProtKB-SubCell"/>
</dbReference>
<feature type="transmembrane region" description="Helical" evidence="11">
    <location>
        <begin position="207"/>
        <end position="229"/>
    </location>
</feature>
<evidence type="ECO:0000256" key="5">
    <source>
        <dbReference type="ARBA" id="ARBA00022519"/>
    </source>
</evidence>
<dbReference type="Pfam" id="PF02653">
    <property type="entry name" value="BPD_transp_2"/>
    <property type="match status" value="1"/>
</dbReference>
<comment type="subcellular location">
    <subcellularLocation>
        <location evidence="1">Cell membrane</location>
        <topology evidence="1">Multi-pass membrane protein</topology>
    </subcellularLocation>
</comment>
<dbReference type="RefSeq" id="WP_023555578.1">
    <property type="nucleotide sequence ID" value="NZ_KI629787.1"/>
</dbReference>
<feature type="transmembrane region" description="Helical" evidence="11">
    <location>
        <begin position="65"/>
        <end position="83"/>
    </location>
</feature>
<organism evidence="12 13">
    <name type="scientific">Brevibacillus panacihumi W25</name>
    <dbReference type="NCBI Taxonomy" id="1408254"/>
    <lineage>
        <taxon>Bacteria</taxon>
        <taxon>Bacillati</taxon>
        <taxon>Bacillota</taxon>
        <taxon>Bacilli</taxon>
        <taxon>Bacillales</taxon>
        <taxon>Paenibacillaceae</taxon>
        <taxon>Brevibacillus</taxon>
    </lineage>
</organism>
<keyword evidence="13" id="KW-1185">Reference proteome</keyword>
<keyword evidence="8 11" id="KW-0472">Membrane</keyword>
<dbReference type="STRING" id="1408254.T458_07840"/>
<evidence type="ECO:0000313" key="12">
    <source>
        <dbReference type="EMBL" id="EST55734.1"/>
    </source>
</evidence>
<evidence type="ECO:0000256" key="8">
    <source>
        <dbReference type="ARBA" id="ARBA00023136"/>
    </source>
</evidence>
<keyword evidence="4" id="KW-1003">Cell membrane</keyword>
<evidence type="ECO:0000256" key="7">
    <source>
        <dbReference type="ARBA" id="ARBA00022989"/>
    </source>
</evidence>
<comment type="function">
    <text evidence="9">Part of the ABC transporter complex LsrABCD involved in autoinducer 2 (AI-2) import. Probably responsible for the translocation of the substrate across the membrane.</text>
</comment>
<evidence type="ECO:0000313" key="13">
    <source>
        <dbReference type="Proteomes" id="UP000017973"/>
    </source>
</evidence>
<comment type="caution">
    <text evidence="12">The sequence shown here is derived from an EMBL/GenBank/DDBJ whole genome shotgun (WGS) entry which is preliminary data.</text>
</comment>
<dbReference type="CDD" id="cd06579">
    <property type="entry name" value="TM_PBP1_transp_AraH_like"/>
    <property type="match status" value="1"/>
</dbReference>
<reference evidence="12 13" key="1">
    <citation type="journal article" date="2014" name="Genome Announc.">
        <title>Draft Genome Sequence of Brevibacillus panacihumi Strain W25, a Halotolerant Hydrocarbon-Degrading Bacterium.</title>
        <authorList>
            <person name="Wang X."/>
            <person name="Jin D."/>
            <person name="Zhou L."/>
            <person name="Wu L."/>
            <person name="An W."/>
            <person name="Chen Y."/>
            <person name="Zhao L."/>
        </authorList>
    </citation>
    <scope>NUCLEOTIDE SEQUENCE [LARGE SCALE GENOMIC DNA]</scope>
    <source>
        <strain evidence="12 13">W25</strain>
    </source>
</reference>
<evidence type="ECO:0000256" key="10">
    <source>
        <dbReference type="ARBA" id="ARBA00039382"/>
    </source>
</evidence>
<feature type="transmembrane region" description="Helical" evidence="11">
    <location>
        <begin position="118"/>
        <end position="136"/>
    </location>
</feature>
<sequence length="319" mass="33511">MLWKIGNNRELSLFLFICLLLFVFAVTTPSMLAPGNVVDLLHNTVVICILTLGAIIVIIARGIDLSIGAIMGFVTLLVGKLAIAGWPLWAIILAGMMTGIIAGCVNGALVTLTKLPPIIATLGTLSIYSGAMYMVTEGQWVTNLPDSLLVLGSFQIFGVIPGRMAIMALILLGTILFLQVSVKGRHIYAVGNNPIATRLAGIKEKRVVFQTYVIAGLLSAIAGILYISYTGFSTPTTGIDMQLKAIAAAVIGGASVFGGRGTPFGGLLGSFLLVIIASSLVYYHLPAIWNQAAEGAIILIAVIVDSILAKQSSKKAEVV</sequence>
<dbReference type="PANTHER" id="PTHR32196:SF29">
    <property type="entry name" value="AUTOINDUCER 2 IMPORT SYSTEM PERMEASE PROTEIN LSRC"/>
    <property type="match status" value="1"/>
</dbReference>
<dbReference type="AlphaFoldDB" id="V6MB18"/>
<dbReference type="PANTHER" id="PTHR32196">
    <property type="entry name" value="ABC TRANSPORTER PERMEASE PROTEIN YPHD-RELATED-RELATED"/>
    <property type="match status" value="1"/>
</dbReference>
<dbReference type="Proteomes" id="UP000017973">
    <property type="component" value="Unassembled WGS sequence"/>
</dbReference>
<name>V6MB18_9BACL</name>
<accession>V6MB18</accession>
<dbReference type="eggNOG" id="COG1172">
    <property type="taxonomic scope" value="Bacteria"/>
</dbReference>
<feature type="transmembrane region" description="Helical" evidence="11">
    <location>
        <begin position="241"/>
        <end position="259"/>
    </location>
</feature>
<keyword evidence="5" id="KW-0997">Cell inner membrane</keyword>
<dbReference type="EMBL" id="AYJU01000003">
    <property type="protein sequence ID" value="EST55734.1"/>
    <property type="molecule type" value="Genomic_DNA"/>
</dbReference>
<evidence type="ECO:0000256" key="9">
    <source>
        <dbReference type="ARBA" id="ARBA00025439"/>
    </source>
</evidence>
<feature type="transmembrane region" description="Helical" evidence="11">
    <location>
        <begin position="291"/>
        <end position="309"/>
    </location>
</feature>
<feature type="transmembrane region" description="Helical" evidence="11">
    <location>
        <begin position="89"/>
        <end position="111"/>
    </location>
</feature>
<keyword evidence="7 11" id="KW-1133">Transmembrane helix</keyword>
<proteinExistence type="predicted"/>
<evidence type="ECO:0000256" key="6">
    <source>
        <dbReference type="ARBA" id="ARBA00022692"/>
    </source>
</evidence>
<feature type="transmembrane region" description="Helical" evidence="11">
    <location>
        <begin position="266"/>
        <end position="285"/>
    </location>
</feature>
<feature type="transmembrane region" description="Helical" evidence="11">
    <location>
        <begin position="156"/>
        <end position="178"/>
    </location>
</feature>
<evidence type="ECO:0000256" key="1">
    <source>
        <dbReference type="ARBA" id="ARBA00004651"/>
    </source>
</evidence>
<protein>
    <recommendedName>
        <fullName evidence="10">Autoinducer 2 import system permease protein LsrC</fullName>
    </recommendedName>
</protein>
<dbReference type="HOGENOM" id="CLU_028880_2_2_9"/>
<comment type="subunit">
    <text evidence="2">The complex is composed of two ATP-binding proteins (LsrA), two transmembrane proteins (LsrC and LsrD) and a solute-binding protein (LsrB).</text>
</comment>
<gene>
    <name evidence="12" type="ORF">T458_07840</name>
</gene>